<organism evidence="15 16">
    <name type="scientific">Rhizoctonia solani</name>
    <dbReference type="NCBI Taxonomy" id="456999"/>
    <lineage>
        <taxon>Eukaryota</taxon>
        <taxon>Fungi</taxon>
        <taxon>Dikarya</taxon>
        <taxon>Basidiomycota</taxon>
        <taxon>Agaricomycotina</taxon>
        <taxon>Agaricomycetes</taxon>
        <taxon>Cantharellales</taxon>
        <taxon>Ceratobasidiaceae</taxon>
        <taxon>Rhizoctonia</taxon>
    </lineage>
</organism>
<proteinExistence type="inferred from homology"/>
<comment type="subunit">
    <text evidence="9">Component of the heterotrimeric canonical replication protein A complex (RPA).</text>
</comment>
<keyword evidence="16" id="KW-1185">Reference proteome</keyword>
<comment type="similarity">
    <text evidence="2 9">Belongs to the replication factor A protein 1 family.</text>
</comment>
<feature type="region of interest" description="Disordered" evidence="10">
    <location>
        <begin position="123"/>
        <end position="157"/>
    </location>
</feature>
<dbReference type="GO" id="GO:0003677">
    <property type="term" value="F:DNA binding"/>
    <property type="evidence" value="ECO:0007669"/>
    <property type="project" value="UniProtKB-KW"/>
</dbReference>
<reference evidence="15 16" key="1">
    <citation type="submission" date="2015-07" db="EMBL/GenBank/DDBJ databases">
        <authorList>
            <person name="Noorani M."/>
        </authorList>
    </citation>
    <scope>NUCLEOTIDE SEQUENCE [LARGE SCALE GENOMIC DNA]</scope>
    <source>
        <strain evidence="15">BBA 69670</strain>
    </source>
</reference>
<evidence type="ECO:0000259" key="13">
    <source>
        <dbReference type="Pfam" id="PF08646"/>
    </source>
</evidence>
<keyword evidence="8 9" id="KW-0539">Nucleus</keyword>
<evidence type="ECO:0000256" key="7">
    <source>
        <dbReference type="ARBA" id="ARBA00023125"/>
    </source>
</evidence>
<protein>
    <recommendedName>
        <fullName evidence="9">Replication protein A subunit</fullName>
    </recommendedName>
</protein>
<dbReference type="Pfam" id="PF16900">
    <property type="entry name" value="REPA_OB_2"/>
    <property type="match status" value="1"/>
</dbReference>
<dbReference type="NCBIfam" id="TIGR00617">
    <property type="entry name" value="rpa1"/>
    <property type="match status" value="1"/>
</dbReference>
<accession>A0A0K6FP33</accession>
<dbReference type="Pfam" id="PF08646">
    <property type="entry name" value="Rep_fac-A_C"/>
    <property type="match status" value="1"/>
</dbReference>
<dbReference type="GO" id="GO:0008270">
    <property type="term" value="F:zinc ion binding"/>
    <property type="evidence" value="ECO:0007669"/>
    <property type="project" value="UniProtKB-KW"/>
</dbReference>
<dbReference type="Gene3D" id="2.40.50.140">
    <property type="entry name" value="Nucleic acid-binding proteins"/>
    <property type="match status" value="4"/>
</dbReference>
<keyword evidence="5 9" id="KW-0863">Zinc-finger</keyword>
<gene>
    <name evidence="15" type="ORF">RSOLAG22IIIB_03186</name>
</gene>
<dbReference type="FunFam" id="2.40.50.140:FF:000041">
    <property type="entry name" value="Replication protein A subunit"/>
    <property type="match status" value="1"/>
</dbReference>
<dbReference type="FunFam" id="2.40.50.140:FF:000090">
    <property type="entry name" value="Replication protein A subunit"/>
    <property type="match status" value="1"/>
</dbReference>
<dbReference type="GO" id="GO:0006310">
    <property type="term" value="P:DNA recombination"/>
    <property type="evidence" value="ECO:0007669"/>
    <property type="project" value="InterPro"/>
</dbReference>
<feature type="domain" description="Replication factor-A protein 1 N-terminal" evidence="12">
    <location>
        <begin position="5"/>
        <end position="105"/>
    </location>
</feature>
<evidence type="ECO:0000256" key="5">
    <source>
        <dbReference type="ARBA" id="ARBA00022771"/>
    </source>
</evidence>
<name>A0A0K6FP33_9AGAM</name>
<keyword evidence="4 9" id="KW-0479">Metal-binding</keyword>
<dbReference type="InterPro" id="IPR012340">
    <property type="entry name" value="NA-bd_OB-fold"/>
</dbReference>
<dbReference type="EMBL" id="CYGV01000224">
    <property type="protein sequence ID" value="CUA67759.1"/>
    <property type="molecule type" value="Genomic_DNA"/>
</dbReference>
<dbReference type="CDD" id="cd04477">
    <property type="entry name" value="RPA1N"/>
    <property type="match status" value="1"/>
</dbReference>
<dbReference type="InterPro" id="IPR031657">
    <property type="entry name" value="REPA_OB_2"/>
</dbReference>
<evidence type="ECO:0000256" key="2">
    <source>
        <dbReference type="ARBA" id="ARBA00005690"/>
    </source>
</evidence>
<keyword evidence="6 9" id="KW-0862">Zinc</keyword>
<dbReference type="GO" id="GO:0007004">
    <property type="term" value="P:telomere maintenance via telomerase"/>
    <property type="evidence" value="ECO:0007669"/>
    <property type="project" value="UniProtKB-ARBA"/>
</dbReference>
<comment type="subcellular location">
    <subcellularLocation>
        <location evidence="1 9">Nucleus</location>
    </subcellularLocation>
</comment>
<evidence type="ECO:0000259" key="12">
    <source>
        <dbReference type="Pfam" id="PF04057"/>
    </source>
</evidence>
<dbReference type="AlphaFoldDB" id="A0A0K6FP33"/>
<feature type="compositionally biased region" description="Low complexity" evidence="10">
    <location>
        <begin position="147"/>
        <end position="157"/>
    </location>
</feature>
<keyword evidence="3 9" id="KW-0235">DNA replication</keyword>
<feature type="domain" description="Replication factor A C-terminal" evidence="13">
    <location>
        <begin position="450"/>
        <end position="593"/>
    </location>
</feature>
<dbReference type="GO" id="GO:0000781">
    <property type="term" value="C:chromosome, telomeric region"/>
    <property type="evidence" value="ECO:0007669"/>
    <property type="project" value="UniProtKB-ARBA"/>
</dbReference>
<dbReference type="InterPro" id="IPR047192">
    <property type="entry name" value="Euk_RPA1_DBD_C"/>
</dbReference>
<evidence type="ECO:0000256" key="9">
    <source>
        <dbReference type="RuleBase" id="RU364130"/>
    </source>
</evidence>
<evidence type="ECO:0000259" key="11">
    <source>
        <dbReference type="Pfam" id="PF01336"/>
    </source>
</evidence>
<dbReference type="InterPro" id="IPR004591">
    <property type="entry name" value="Rfa1"/>
</dbReference>
<dbReference type="FunFam" id="2.40.50.140:FF:000064">
    <property type="entry name" value="Replication protein A subunit"/>
    <property type="match status" value="1"/>
</dbReference>
<dbReference type="PANTHER" id="PTHR47165">
    <property type="entry name" value="OS03G0429900 PROTEIN"/>
    <property type="match status" value="1"/>
</dbReference>
<evidence type="ECO:0000259" key="14">
    <source>
        <dbReference type="Pfam" id="PF16900"/>
    </source>
</evidence>
<evidence type="ECO:0000256" key="3">
    <source>
        <dbReference type="ARBA" id="ARBA00022705"/>
    </source>
</evidence>
<dbReference type="CDD" id="cd04474">
    <property type="entry name" value="RPA1_DBD_A"/>
    <property type="match status" value="1"/>
</dbReference>
<dbReference type="CDD" id="cd04476">
    <property type="entry name" value="RPA1_DBD_C"/>
    <property type="match status" value="1"/>
</dbReference>
<dbReference type="Proteomes" id="UP000044841">
    <property type="component" value="Unassembled WGS sequence"/>
</dbReference>
<evidence type="ECO:0000256" key="4">
    <source>
        <dbReference type="ARBA" id="ARBA00022723"/>
    </source>
</evidence>
<evidence type="ECO:0000313" key="15">
    <source>
        <dbReference type="EMBL" id="CUA67759.1"/>
    </source>
</evidence>
<dbReference type="SUPFAM" id="SSF50249">
    <property type="entry name" value="Nucleic acid-binding proteins"/>
    <property type="match status" value="4"/>
</dbReference>
<evidence type="ECO:0000313" key="16">
    <source>
        <dbReference type="Proteomes" id="UP000044841"/>
    </source>
</evidence>
<evidence type="ECO:0000256" key="1">
    <source>
        <dbReference type="ARBA" id="ARBA00004123"/>
    </source>
</evidence>
<dbReference type="Pfam" id="PF01336">
    <property type="entry name" value="tRNA_anti-codon"/>
    <property type="match status" value="1"/>
</dbReference>
<dbReference type="InterPro" id="IPR013955">
    <property type="entry name" value="Rep_factor-A_C"/>
</dbReference>
<dbReference type="GO" id="GO:0006281">
    <property type="term" value="P:DNA repair"/>
    <property type="evidence" value="ECO:0007669"/>
    <property type="project" value="InterPro"/>
</dbReference>
<dbReference type="InterPro" id="IPR007199">
    <property type="entry name" value="Rep_factor-A_N"/>
</dbReference>
<evidence type="ECO:0000256" key="8">
    <source>
        <dbReference type="ARBA" id="ARBA00023242"/>
    </source>
</evidence>
<dbReference type="InterPro" id="IPR004365">
    <property type="entry name" value="NA-bd_OB_tRNA"/>
</dbReference>
<comment type="function">
    <text evidence="9">As part of the replication protein A (RPA/RP-A), a single-stranded DNA-binding heterotrimeric complex, may play an essential role in DNA replication, recombination and repair. Binds and stabilizes single-stranded DNA intermediates, preventing complementary DNA reannealing and recruiting different proteins involved in DNA metabolism.</text>
</comment>
<dbReference type="GO" id="GO:0006260">
    <property type="term" value="P:DNA replication"/>
    <property type="evidence" value="ECO:0007669"/>
    <property type="project" value="UniProtKB-KW"/>
</dbReference>
<feature type="domain" description="Replication protein A OB" evidence="14">
    <location>
        <begin position="289"/>
        <end position="384"/>
    </location>
</feature>
<sequence>MVPQLTTGALTRLMTSEFTQDAIGDFQPTLQLLSVKKVTSGSSGDRYRLVYSDGEYHCQSMLATKLNDYFVSQNFTPKCIFKLTRCAMNLVQNKRLIITLGIEKIQDYSEKIGNPVNFDKAENQAAAEPSAMDVDHAPTTPAPPKAAPSGATTSAAATNTLPQGFAPLHPIEALSPYSQRWTIRARVTQKSDIRTWSNQRGEGKLFSVNLMDETGEIRATGFNEVVDNLYPKLEEGKVYWFSKARVQIAKKQFSNLSNDYELALERQTEAIPCEDESAVPKIQFNFTELSQLDSIDKDAVIDVLGVVTEVKPIDTINAKATGKTVSKRDITIADKSGSSVRMTIWGKQAETFQAENNPVIAFKGVKVGDFGGRTLSLVSSSTMSFHPDFPEAHALQGWYSSEGHSQTFKSQSAGGMAGGGAGAVNRREMKTLQMVKDENLGMSDEGKADFFTSRATIVHIKSDNVMYPACGSDNCSKKVSEVHDGWRCEKCEKTFPKPKYRYIMSLSVADYTQSAWLQVFNDPGELILGMTASELHELKEENEALYAAAIEKATSHVWIFQCKAQQSTYQDQSRVRYGVNRAHKVDYAQESRILLEAIKAYD</sequence>
<dbReference type="GO" id="GO:0005662">
    <property type="term" value="C:DNA replication factor A complex"/>
    <property type="evidence" value="ECO:0007669"/>
    <property type="project" value="UniProtKB-ARBA"/>
</dbReference>
<evidence type="ECO:0000256" key="10">
    <source>
        <dbReference type="SAM" id="MobiDB-lite"/>
    </source>
</evidence>
<dbReference type="CDD" id="cd04475">
    <property type="entry name" value="RPA1_DBD_B"/>
    <property type="match status" value="1"/>
</dbReference>
<keyword evidence="7 9" id="KW-0238">DNA-binding</keyword>
<dbReference type="Pfam" id="PF04057">
    <property type="entry name" value="Rep-A_N"/>
    <property type="match status" value="1"/>
</dbReference>
<dbReference type="PANTHER" id="PTHR47165:SF4">
    <property type="entry name" value="OS03G0429900 PROTEIN"/>
    <property type="match status" value="1"/>
</dbReference>
<feature type="domain" description="OB" evidence="11">
    <location>
        <begin position="181"/>
        <end position="252"/>
    </location>
</feature>
<evidence type="ECO:0000256" key="6">
    <source>
        <dbReference type="ARBA" id="ARBA00022833"/>
    </source>
</evidence>